<evidence type="ECO:0000256" key="5">
    <source>
        <dbReference type="ARBA" id="ARBA00022989"/>
    </source>
</evidence>
<dbReference type="GO" id="GO:0022857">
    <property type="term" value="F:transmembrane transporter activity"/>
    <property type="evidence" value="ECO:0007669"/>
    <property type="project" value="InterPro"/>
</dbReference>
<feature type="transmembrane region" description="Helical" evidence="8">
    <location>
        <begin position="387"/>
        <end position="409"/>
    </location>
</feature>
<dbReference type="PANTHER" id="PTHR23501">
    <property type="entry name" value="MAJOR FACILITATOR SUPERFAMILY"/>
    <property type="match status" value="1"/>
</dbReference>
<evidence type="ECO:0000256" key="6">
    <source>
        <dbReference type="ARBA" id="ARBA00023136"/>
    </source>
</evidence>
<name>A0AAV9N119_9EURO</name>
<dbReference type="Pfam" id="PF07690">
    <property type="entry name" value="MFS_1"/>
    <property type="match status" value="1"/>
</dbReference>
<dbReference type="PANTHER" id="PTHR23501:SF12">
    <property type="entry name" value="MAJOR FACILITATOR SUPERFAMILY (MFS) PROFILE DOMAIN-CONTAINING PROTEIN-RELATED"/>
    <property type="match status" value="1"/>
</dbReference>
<gene>
    <name evidence="9" type="ORF">LTR84_006701</name>
</gene>
<proteinExistence type="inferred from homology"/>
<organism evidence="9 10">
    <name type="scientific">Exophiala bonariae</name>
    <dbReference type="NCBI Taxonomy" id="1690606"/>
    <lineage>
        <taxon>Eukaryota</taxon>
        <taxon>Fungi</taxon>
        <taxon>Dikarya</taxon>
        <taxon>Ascomycota</taxon>
        <taxon>Pezizomycotina</taxon>
        <taxon>Eurotiomycetes</taxon>
        <taxon>Chaetothyriomycetidae</taxon>
        <taxon>Chaetothyriales</taxon>
        <taxon>Herpotrichiellaceae</taxon>
        <taxon>Exophiala</taxon>
    </lineage>
</organism>
<keyword evidence="10" id="KW-1185">Reference proteome</keyword>
<protein>
    <recommendedName>
        <fullName evidence="11">Major facilitator superfamily (MFS) profile domain-containing protein</fullName>
    </recommendedName>
</protein>
<keyword evidence="4 8" id="KW-0812">Transmembrane</keyword>
<keyword evidence="3" id="KW-0813">Transport</keyword>
<feature type="transmembrane region" description="Helical" evidence="8">
    <location>
        <begin position="252"/>
        <end position="271"/>
    </location>
</feature>
<dbReference type="Gene3D" id="1.20.1250.20">
    <property type="entry name" value="MFS general substrate transporter like domains"/>
    <property type="match status" value="1"/>
</dbReference>
<feature type="transmembrane region" description="Helical" evidence="8">
    <location>
        <begin position="76"/>
        <end position="100"/>
    </location>
</feature>
<evidence type="ECO:0000256" key="4">
    <source>
        <dbReference type="ARBA" id="ARBA00022692"/>
    </source>
</evidence>
<dbReference type="InterPro" id="IPR011701">
    <property type="entry name" value="MFS"/>
</dbReference>
<comment type="caution">
    <text evidence="9">The sequence shown here is derived from an EMBL/GenBank/DDBJ whole genome shotgun (WGS) entry which is preliminary data.</text>
</comment>
<dbReference type="GeneID" id="89974872"/>
<feature type="transmembrane region" description="Helical" evidence="8">
    <location>
        <begin position="180"/>
        <end position="199"/>
    </location>
</feature>
<dbReference type="AlphaFoldDB" id="A0AAV9N119"/>
<keyword evidence="6 8" id="KW-0472">Membrane</keyword>
<dbReference type="GO" id="GO:0005886">
    <property type="term" value="C:plasma membrane"/>
    <property type="evidence" value="ECO:0007669"/>
    <property type="project" value="TreeGrafter"/>
</dbReference>
<feature type="compositionally biased region" description="Polar residues" evidence="7">
    <location>
        <begin position="20"/>
        <end position="30"/>
    </location>
</feature>
<feature type="transmembrane region" description="Helical" evidence="8">
    <location>
        <begin position="220"/>
        <end position="240"/>
    </location>
</feature>
<dbReference type="Proteomes" id="UP001358417">
    <property type="component" value="Unassembled WGS sequence"/>
</dbReference>
<dbReference type="RefSeq" id="XP_064703148.1">
    <property type="nucleotide sequence ID" value="XM_064850261.1"/>
</dbReference>
<evidence type="ECO:0008006" key="11">
    <source>
        <dbReference type="Google" id="ProtNLM"/>
    </source>
</evidence>
<accession>A0AAV9N119</accession>
<feature type="transmembrane region" description="Helical" evidence="8">
    <location>
        <begin position="358"/>
        <end position="375"/>
    </location>
</feature>
<evidence type="ECO:0000256" key="3">
    <source>
        <dbReference type="ARBA" id="ARBA00022448"/>
    </source>
</evidence>
<evidence type="ECO:0000313" key="9">
    <source>
        <dbReference type="EMBL" id="KAK5047604.1"/>
    </source>
</evidence>
<evidence type="ECO:0000256" key="1">
    <source>
        <dbReference type="ARBA" id="ARBA00004141"/>
    </source>
</evidence>
<dbReference type="SUPFAM" id="SSF103473">
    <property type="entry name" value="MFS general substrate transporter"/>
    <property type="match status" value="1"/>
</dbReference>
<comment type="similarity">
    <text evidence="2">Belongs to the major facilitator superfamily. TCR/Tet family.</text>
</comment>
<evidence type="ECO:0000313" key="10">
    <source>
        <dbReference type="Proteomes" id="UP001358417"/>
    </source>
</evidence>
<reference evidence="9 10" key="1">
    <citation type="submission" date="2023-08" db="EMBL/GenBank/DDBJ databases">
        <title>Black Yeasts Isolated from many extreme environments.</title>
        <authorList>
            <person name="Coleine C."/>
            <person name="Stajich J.E."/>
            <person name="Selbmann L."/>
        </authorList>
    </citation>
    <scope>NUCLEOTIDE SEQUENCE [LARGE SCALE GENOMIC DNA]</scope>
    <source>
        <strain evidence="9 10">CCFEE 5792</strain>
    </source>
</reference>
<keyword evidence="5 8" id="KW-1133">Transmembrane helix</keyword>
<feature type="region of interest" description="Disordered" evidence="7">
    <location>
        <begin position="1"/>
        <end position="32"/>
    </location>
</feature>
<feature type="transmembrane region" description="Helical" evidence="8">
    <location>
        <begin position="120"/>
        <end position="141"/>
    </location>
</feature>
<feature type="transmembrane region" description="Helical" evidence="8">
    <location>
        <begin position="332"/>
        <end position="353"/>
    </location>
</feature>
<evidence type="ECO:0000256" key="8">
    <source>
        <dbReference type="SAM" id="Phobius"/>
    </source>
</evidence>
<evidence type="ECO:0000256" key="7">
    <source>
        <dbReference type="SAM" id="MobiDB-lite"/>
    </source>
</evidence>
<feature type="transmembrane region" description="Helical" evidence="8">
    <location>
        <begin position="502"/>
        <end position="520"/>
    </location>
</feature>
<dbReference type="EMBL" id="JAVRRD010000025">
    <property type="protein sequence ID" value="KAK5047604.1"/>
    <property type="molecule type" value="Genomic_DNA"/>
</dbReference>
<comment type="subcellular location">
    <subcellularLocation>
        <location evidence="1">Membrane</location>
        <topology evidence="1">Multi-pass membrane protein</topology>
    </subcellularLocation>
</comment>
<evidence type="ECO:0000256" key="2">
    <source>
        <dbReference type="ARBA" id="ARBA00007520"/>
    </source>
</evidence>
<dbReference type="InterPro" id="IPR036259">
    <property type="entry name" value="MFS_trans_sf"/>
</dbReference>
<feature type="transmembrane region" description="Helical" evidence="8">
    <location>
        <begin position="421"/>
        <end position="444"/>
    </location>
</feature>
<sequence>MKTGNNTDSLRNETDMGVEPSTNVPPSASPRSHIPPWKWVSTCIALYLGALLYGLDTTIAADVQAQVYEDLGHIENLQWVGLGFPMASAATILTFTRAYGLFNVKTLVLSSVFVFEVGRVIAGIGGAGMYLGALTYISMFTKRSETPLYNALIGLSWGVGSILGPVVGGALSESSATWRWAFYINLPLAAILSPVYFLLFPSRDARPDLTFREKVNQIDWVGAFLNAAVFVLFMIALSFSGSTYAWSSAGSIVLWIMFGLCLVAYILQQVFSISTTDEYRIFPVHFLQSRIMVLLYLATAGASAAQAITLYYTPLFFQFTRGDTALRAAVRLLPFICTYILFVMAAGGSLPVFGRYHLYYLVGGVLIVIGSSLLFTMETNISTGKIYGYEVLVAAGIGLAWQNAYSVAIAKVSSVKEVPKALGFINLAQIGTVSISLAIAGSLFQNLGYHELKNAFAKSGHDFPDNYIRSALAGRISPVFSSAEEGVVNIATEAVAETIRKMFGQAIAAGALVIVSSLLMKFEKVDLGIVAARTRWEKSKKASSIPNRESITVV</sequence>
<feature type="transmembrane region" description="Helical" evidence="8">
    <location>
        <begin position="291"/>
        <end position="312"/>
    </location>
</feature>
<feature type="transmembrane region" description="Helical" evidence="8">
    <location>
        <begin position="148"/>
        <end position="168"/>
    </location>
</feature>